<feature type="domain" description="Multidrug resistance protein MdtA-like barrel-sandwich hybrid" evidence="5">
    <location>
        <begin position="111"/>
        <end position="176"/>
    </location>
</feature>
<organism evidence="7 8">
    <name type="scientific">Shewanella morhuae</name>
    <dbReference type="NCBI Taxonomy" id="365591"/>
    <lineage>
        <taxon>Bacteria</taxon>
        <taxon>Pseudomonadati</taxon>
        <taxon>Pseudomonadota</taxon>
        <taxon>Gammaproteobacteria</taxon>
        <taxon>Alteromonadales</taxon>
        <taxon>Shewanellaceae</taxon>
        <taxon>Shewanella</taxon>
    </lineage>
</organism>
<dbReference type="PANTHER" id="PTHR30097">
    <property type="entry name" value="CATION EFFLUX SYSTEM PROTEIN CUSB"/>
    <property type="match status" value="1"/>
</dbReference>
<feature type="signal peptide" evidence="4">
    <location>
        <begin position="1"/>
        <end position="20"/>
    </location>
</feature>
<dbReference type="Gene3D" id="2.40.420.20">
    <property type="match status" value="1"/>
</dbReference>
<gene>
    <name evidence="7" type="primary">czcB_1</name>
    <name evidence="7" type="ORF">NCTC10736_00815</name>
</gene>
<dbReference type="Pfam" id="PF25917">
    <property type="entry name" value="BSH_RND"/>
    <property type="match status" value="1"/>
</dbReference>
<dbReference type="Gene3D" id="2.40.50.100">
    <property type="match status" value="1"/>
</dbReference>
<dbReference type="Proteomes" id="UP000255061">
    <property type="component" value="Unassembled WGS sequence"/>
</dbReference>
<evidence type="ECO:0000259" key="5">
    <source>
        <dbReference type="Pfam" id="PF25917"/>
    </source>
</evidence>
<dbReference type="EMBL" id="UGYV01000001">
    <property type="protein sequence ID" value="SUI65121.1"/>
    <property type="molecule type" value="Genomic_DNA"/>
</dbReference>
<comment type="similarity">
    <text evidence="1">Belongs to the membrane fusion protein (MFP) (TC 8.A.1) family.</text>
</comment>
<dbReference type="InterPro" id="IPR058625">
    <property type="entry name" value="MdtA-like_BSH"/>
</dbReference>
<evidence type="ECO:0000259" key="6">
    <source>
        <dbReference type="Pfam" id="PF25975"/>
    </source>
</evidence>
<dbReference type="GO" id="GO:0060003">
    <property type="term" value="P:copper ion export"/>
    <property type="evidence" value="ECO:0007669"/>
    <property type="project" value="TreeGrafter"/>
</dbReference>
<name>A0A379ZNI8_9GAMM</name>
<evidence type="ECO:0000256" key="4">
    <source>
        <dbReference type="SAM" id="SignalP"/>
    </source>
</evidence>
<keyword evidence="2" id="KW-0813">Transport</keyword>
<feature type="region of interest" description="Disordered" evidence="3">
    <location>
        <begin position="20"/>
        <end position="67"/>
    </location>
</feature>
<dbReference type="GO" id="GO:0030288">
    <property type="term" value="C:outer membrane-bounded periplasmic space"/>
    <property type="evidence" value="ECO:0007669"/>
    <property type="project" value="TreeGrafter"/>
</dbReference>
<evidence type="ECO:0000256" key="1">
    <source>
        <dbReference type="ARBA" id="ARBA00009477"/>
    </source>
</evidence>
<dbReference type="GO" id="GO:0015679">
    <property type="term" value="P:plasma membrane copper ion transport"/>
    <property type="evidence" value="ECO:0007669"/>
    <property type="project" value="TreeGrafter"/>
</dbReference>
<accession>A0A379ZNI8</accession>
<protein>
    <submittedName>
        <fullName evidence="7">Cation efflux system protein CzcB</fullName>
    </submittedName>
</protein>
<evidence type="ECO:0000256" key="2">
    <source>
        <dbReference type="ARBA" id="ARBA00022448"/>
    </source>
</evidence>
<dbReference type="InterPro" id="IPR051909">
    <property type="entry name" value="MFP_Cation_Efflux"/>
</dbReference>
<dbReference type="RefSeq" id="WP_115405507.1">
    <property type="nucleotide sequence ID" value="NZ_UGYV01000001.1"/>
</dbReference>
<dbReference type="AlphaFoldDB" id="A0A379ZNI8"/>
<dbReference type="InterPro" id="IPR058649">
    <property type="entry name" value="CzcB_C"/>
</dbReference>
<evidence type="ECO:0000313" key="8">
    <source>
        <dbReference type="Proteomes" id="UP000255061"/>
    </source>
</evidence>
<evidence type="ECO:0000256" key="3">
    <source>
        <dbReference type="SAM" id="MobiDB-lite"/>
    </source>
</evidence>
<dbReference type="GO" id="GO:0046914">
    <property type="term" value="F:transition metal ion binding"/>
    <property type="evidence" value="ECO:0007669"/>
    <property type="project" value="TreeGrafter"/>
</dbReference>
<feature type="domain" description="CzcB-like C-terminal circularly permuted SH3-like" evidence="6">
    <location>
        <begin position="266"/>
        <end position="325"/>
    </location>
</feature>
<reference evidence="7 8" key="1">
    <citation type="submission" date="2018-06" db="EMBL/GenBank/DDBJ databases">
        <authorList>
            <consortium name="Pathogen Informatics"/>
            <person name="Doyle S."/>
        </authorList>
    </citation>
    <scope>NUCLEOTIDE SEQUENCE [LARGE SCALE GENOMIC DNA]</scope>
    <source>
        <strain evidence="7 8">NCTC10736</strain>
    </source>
</reference>
<dbReference type="CDD" id="cd06850">
    <property type="entry name" value="biotinyl_domain"/>
    <property type="match status" value="1"/>
</dbReference>
<evidence type="ECO:0000313" key="7">
    <source>
        <dbReference type="EMBL" id="SUI65121.1"/>
    </source>
</evidence>
<feature type="chain" id="PRO_5016912864" evidence="4">
    <location>
        <begin position="21"/>
        <end position="337"/>
    </location>
</feature>
<dbReference type="PANTHER" id="PTHR30097:SF4">
    <property type="entry name" value="SLR6042 PROTEIN"/>
    <property type="match status" value="1"/>
</dbReference>
<dbReference type="SUPFAM" id="SSF51230">
    <property type="entry name" value="Single hybrid motif"/>
    <property type="match status" value="1"/>
</dbReference>
<dbReference type="Pfam" id="PF25975">
    <property type="entry name" value="CzcB_C"/>
    <property type="match status" value="1"/>
</dbReference>
<dbReference type="InterPro" id="IPR011053">
    <property type="entry name" value="Single_hybrid_motif"/>
</dbReference>
<sequence length="337" mass="37079">MKQLLFPLCLFFAFSNQAWSSDDHGHEPSPKYTEHNEQATHVEHDKHDEHEKHDAHGDDDKHAEHDEHETNHVTIAAEIAQKVGIKTTQAVAGTITKTVRAYGRLTLAADNIANITARFPGVVTNLYVNIGDKVEKGQRLAQVESNDSLQTYTLSAPISGVVQGRYVNVGETTSNAPLLLITNTTMLWAEVQIFPSARAQVKVGQAVTLKANDILYQGTIAHLLPAANGEAVVVARVRVDNVTDKFAPNDMLAAHIEIAHLDVPLVVANQALHSMRNQDVVFVKEGDRYELRPVTLGYRDDSHTQVLSGLEVGEQYVVENSYLIKADIEKSGAAHEH</sequence>
<feature type="compositionally biased region" description="Basic and acidic residues" evidence="3">
    <location>
        <begin position="21"/>
        <end position="67"/>
    </location>
</feature>
<proteinExistence type="inferred from homology"/>
<keyword evidence="4" id="KW-0732">Signal</keyword>